<evidence type="ECO:0000313" key="1">
    <source>
        <dbReference type="EMBL" id="QOI71478.1"/>
    </source>
</evidence>
<dbReference type="EMBL" id="MT939486">
    <property type="protein sequence ID" value="QOI71478.1"/>
    <property type="molecule type" value="Genomic_DNA"/>
</dbReference>
<organism evidence="1 2">
    <name type="scientific">Erwinia phage pEa_SNUABM_12</name>
    <dbReference type="NCBI Taxonomy" id="2768773"/>
    <lineage>
        <taxon>Viruses</taxon>
        <taxon>Duplodnaviria</taxon>
        <taxon>Heunggongvirae</taxon>
        <taxon>Uroviricota</taxon>
        <taxon>Caudoviricetes</taxon>
        <taxon>Eneladusvirus</taxon>
        <taxon>Eneladusvirus BF</taxon>
    </lineage>
</organism>
<dbReference type="Proteomes" id="UP000594095">
    <property type="component" value="Genome"/>
</dbReference>
<gene>
    <name evidence="1" type="ORF">pEaSNUABM12_00570</name>
</gene>
<name>A0A7L8ZMP4_9CAUD</name>
<sequence>MEVLNEIELSYLQKMIDVEWNFDSWVYGQYSGGCSFNTEIDNLYYNLYYCHTGFQITISNIERTSRLAIRLNDVAGWDVENKKVLYRNKVYSTSCGCIILDKDEIPEETYNLVQKVLNKLETHKDTWKKYYKDE</sequence>
<reference evidence="1 2" key="1">
    <citation type="submission" date="2020-08" db="EMBL/GenBank/DDBJ databases">
        <title>Complete genome sequence of Erwinia phage pEa_SNUABM_12.</title>
        <authorList>
            <person name="Kim S.G."/>
            <person name="Lee S.B."/>
            <person name="Park S.C."/>
        </authorList>
    </citation>
    <scope>NUCLEOTIDE SEQUENCE [LARGE SCALE GENOMIC DNA]</scope>
</reference>
<accession>A0A7L8ZMP4</accession>
<protein>
    <submittedName>
        <fullName evidence="1">Uncharacterized protein</fullName>
    </submittedName>
</protein>
<proteinExistence type="predicted"/>
<evidence type="ECO:0000313" key="2">
    <source>
        <dbReference type="Proteomes" id="UP000594095"/>
    </source>
</evidence>